<proteinExistence type="predicted"/>
<evidence type="ECO:0000313" key="2">
    <source>
        <dbReference type="EMBL" id="QHT96870.1"/>
    </source>
</evidence>
<evidence type="ECO:0000256" key="1">
    <source>
        <dbReference type="SAM" id="MobiDB-lite"/>
    </source>
</evidence>
<organism evidence="2">
    <name type="scientific">viral metagenome</name>
    <dbReference type="NCBI Taxonomy" id="1070528"/>
    <lineage>
        <taxon>unclassified sequences</taxon>
        <taxon>metagenomes</taxon>
        <taxon>organismal metagenomes</taxon>
    </lineage>
</organism>
<sequence length="177" mass="19892">MSDYEFFSKPKTSSLVASPADVLKIRMQSKCKSAIKPAGVSKMVSMYQTKMDIGCGEMDGVHASRIDFKKRFIEPSTAVRAYRKITSLAQRVADESDTTRTKAFDMVDTSGIHMAHLYRAGRTRSLLHATHGARLDSYGLGGRANTLHGGLRHHHGSRTKKNRMERRLRQHHESEFA</sequence>
<dbReference type="AlphaFoldDB" id="A0A6C0IWG4"/>
<name>A0A6C0IWG4_9ZZZZ</name>
<feature type="region of interest" description="Disordered" evidence="1">
    <location>
        <begin position="146"/>
        <end position="177"/>
    </location>
</feature>
<protein>
    <submittedName>
        <fullName evidence="2">Uncharacterized protein</fullName>
    </submittedName>
</protein>
<feature type="compositionally biased region" description="Basic and acidic residues" evidence="1">
    <location>
        <begin position="165"/>
        <end position="177"/>
    </location>
</feature>
<accession>A0A6C0IWG4</accession>
<reference evidence="2" key="1">
    <citation type="journal article" date="2020" name="Nature">
        <title>Giant virus diversity and host interactions through global metagenomics.</title>
        <authorList>
            <person name="Schulz F."/>
            <person name="Roux S."/>
            <person name="Paez-Espino D."/>
            <person name="Jungbluth S."/>
            <person name="Walsh D.A."/>
            <person name="Denef V.J."/>
            <person name="McMahon K.D."/>
            <person name="Konstantinidis K.T."/>
            <person name="Eloe-Fadrosh E.A."/>
            <person name="Kyrpides N.C."/>
            <person name="Woyke T."/>
        </authorList>
    </citation>
    <scope>NUCLEOTIDE SEQUENCE</scope>
    <source>
        <strain evidence="2">GVMAG-M-3300024336-7</strain>
    </source>
</reference>
<dbReference type="EMBL" id="MN740268">
    <property type="protein sequence ID" value="QHT96870.1"/>
    <property type="molecule type" value="Genomic_DNA"/>
</dbReference>
<feature type="compositionally biased region" description="Basic residues" evidence="1">
    <location>
        <begin position="150"/>
        <end position="164"/>
    </location>
</feature>